<keyword evidence="2" id="KW-0274">FAD</keyword>
<dbReference type="InterPro" id="IPR020946">
    <property type="entry name" value="Flavin_mOase-like"/>
</dbReference>
<evidence type="ECO:0000256" key="3">
    <source>
        <dbReference type="ARBA" id="ARBA00023002"/>
    </source>
</evidence>
<gene>
    <name evidence="4" type="ORF">FYJ91_03625</name>
</gene>
<organism evidence="4 5">
    <name type="scientific">Sphingomonas montanisoli</name>
    <dbReference type="NCBI Taxonomy" id="2606412"/>
    <lineage>
        <taxon>Bacteria</taxon>
        <taxon>Pseudomonadati</taxon>
        <taxon>Pseudomonadota</taxon>
        <taxon>Alphaproteobacteria</taxon>
        <taxon>Sphingomonadales</taxon>
        <taxon>Sphingomonadaceae</taxon>
        <taxon>Sphingomonas</taxon>
    </lineage>
</organism>
<sequence length="658" mass="73439">MSNIPDLAASTDAVIEDAVSHADPMVLRGVLYQLTGDDDLANMAMARSKREDLTISDVESVADVDLLRAKAITYLRSRRDQGATDADLGPQERLLKSLSMTAGYELPEVERDLWIEQAAFDPMQRGVHWSSGIAPEARKDFLVAVVGSGLSGLAAAVQLKHAGIPFIVFEKNAEVGGTWYENRYPGARVDTASRGYSHQFGINYPFPLAFCARDEQLKYFKWIADEFGLREHTRFNTEVKAMTWDDAAQMWGIRAEGPDGAHDVRVNAVISCVGFLSRPQLPTIAGMESFEGTACHSAQWPEGLSVDGKRVAVIGSGASGYQTLPVIAKTAEQTYLFQRTANWCFDDAEYLQPTPNQLLWLEKNIPFYLNFERLRLNALRHPDSVMSGCRADPHYVDDHARSAANKLVRDNRVEYINKQLASRPELIDKMIPPTPPLSSRPIRVDPNDNVYGALLRDNVALVSDPIERITPTGVRAGGKDYPVDILLYATGFKANDFLWPMEVRGRDGARIEDLWAKDGPRAYLGAMLPGFPNLFMSYGPHSNNFGGFHVIDLLELAVQFAVRSVAGLIEQNKKSVEVTADGYWKFAEELDREERHMLYIDKRAQNYYQNEFGRSAVNGPIDIRRMWRWMRDPAQVRDGPRVADAGISPYFGADLAVA</sequence>
<evidence type="ECO:0000313" key="5">
    <source>
        <dbReference type="Proteomes" id="UP000322077"/>
    </source>
</evidence>
<dbReference type="GO" id="GO:0050660">
    <property type="term" value="F:flavin adenine dinucleotide binding"/>
    <property type="evidence" value="ECO:0007669"/>
    <property type="project" value="InterPro"/>
</dbReference>
<dbReference type="RefSeq" id="WP_149520896.1">
    <property type="nucleotide sequence ID" value="NZ_VTOU01000001.1"/>
</dbReference>
<dbReference type="EMBL" id="VTOU01000001">
    <property type="protein sequence ID" value="TZG29236.1"/>
    <property type="molecule type" value="Genomic_DNA"/>
</dbReference>
<dbReference type="Proteomes" id="UP000322077">
    <property type="component" value="Unassembled WGS sequence"/>
</dbReference>
<keyword evidence="5" id="KW-1185">Reference proteome</keyword>
<protein>
    <submittedName>
        <fullName evidence="4">NAD(P)/FAD-dependent oxidoreductase</fullName>
    </submittedName>
</protein>
<evidence type="ECO:0000256" key="2">
    <source>
        <dbReference type="ARBA" id="ARBA00022827"/>
    </source>
</evidence>
<keyword evidence="1" id="KW-0285">Flavoprotein</keyword>
<dbReference type="Gene3D" id="3.50.50.60">
    <property type="entry name" value="FAD/NAD(P)-binding domain"/>
    <property type="match status" value="2"/>
</dbReference>
<dbReference type="InterPro" id="IPR036188">
    <property type="entry name" value="FAD/NAD-bd_sf"/>
</dbReference>
<dbReference type="InterPro" id="IPR051209">
    <property type="entry name" value="FAD-bind_Monooxygenase_sf"/>
</dbReference>
<comment type="caution">
    <text evidence="4">The sequence shown here is derived from an EMBL/GenBank/DDBJ whole genome shotgun (WGS) entry which is preliminary data.</text>
</comment>
<reference evidence="4 5" key="1">
    <citation type="submission" date="2019-08" db="EMBL/GenBank/DDBJ databases">
        <authorList>
            <person name="Wang G."/>
            <person name="Xu Z."/>
        </authorList>
    </citation>
    <scope>NUCLEOTIDE SEQUENCE [LARGE SCALE GENOMIC DNA]</scope>
    <source>
        <strain evidence="4 5">ZX</strain>
    </source>
</reference>
<evidence type="ECO:0000313" key="4">
    <source>
        <dbReference type="EMBL" id="TZG29236.1"/>
    </source>
</evidence>
<name>A0A5D9CD16_9SPHN</name>
<dbReference type="AlphaFoldDB" id="A0A5D9CD16"/>
<accession>A0A5D9CD16</accession>
<dbReference type="PANTHER" id="PTHR42877">
    <property type="entry name" value="L-ORNITHINE N(5)-MONOOXYGENASE-RELATED"/>
    <property type="match status" value="1"/>
</dbReference>
<keyword evidence="3" id="KW-0560">Oxidoreductase</keyword>
<dbReference type="PANTHER" id="PTHR42877:SF4">
    <property type="entry name" value="FAD_NAD(P)-BINDING DOMAIN-CONTAINING PROTEIN-RELATED"/>
    <property type="match status" value="1"/>
</dbReference>
<dbReference type="SUPFAM" id="SSF51905">
    <property type="entry name" value="FAD/NAD(P)-binding domain"/>
    <property type="match status" value="3"/>
</dbReference>
<dbReference type="GO" id="GO:0004499">
    <property type="term" value="F:N,N-dimethylaniline monooxygenase activity"/>
    <property type="evidence" value="ECO:0007669"/>
    <property type="project" value="InterPro"/>
</dbReference>
<dbReference type="Pfam" id="PF00743">
    <property type="entry name" value="FMO-like"/>
    <property type="match status" value="1"/>
</dbReference>
<proteinExistence type="predicted"/>
<evidence type="ECO:0000256" key="1">
    <source>
        <dbReference type="ARBA" id="ARBA00022630"/>
    </source>
</evidence>
<dbReference type="GO" id="GO:0050661">
    <property type="term" value="F:NADP binding"/>
    <property type="evidence" value="ECO:0007669"/>
    <property type="project" value="InterPro"/>
</dbReference>